<dbReference type="EMBL" id="BMAC01000289">
    <property type="protein sequence ID" value="GFP92744.1"/>
    <property type="molecule type" value="Genomic_DNA"/>
</dbReference>
<accession>A0A830C8P0</accession>
<evidence type="ECO:0000313" key="3">
    <source>
        <dbReference type="Proteomes" id="UP000653305"/>
    </source>
</evidence>
<sequence length="109" mass="12330">MEFSILVFTKIHSYLLFCPDISNHLVGIGFLLVCSLRTLSSAFCSEQACYPHRQCLQWDEKARNTRPVDPMIGRVMTPSKQESIESKEDPKVDDVDADDNDDDDKSSTS</sequence>
<evidence type="ECO:0000313" key="2">
    <source>
        <dbReference type="EMBL" id="GFP92744.1"/>
    </source>
</evidence>
<dbReference type="AlphaFoldDB" id="A0A830C8P0"/>
<organism evidence="2 3">
    <name type="scientific">Phtheirospermum japonicum</name>
    <dbReference type="NCBI Taxonomy" id="374723"/>
    <lineage>
        <taxon>Eukaryota</taxon>
        <taxon>Viridiplantae</taxon>
        <taxon>Streptophyta</taxon>
        <taxon>Embryophyta</taxon>
        <taxon>Tracheophyta</taxon>
        <taxon>Spermatophyta</taxon>
        <taxon>Magnoliopsida</taxon>
        <taxon>eudicotyledons</taxon>
        <taxon>Gunneridae</taxon>
        <taxon>Pentapetalae</taxon>
        <taxon>asterids</taxon>
        <taxon>lamiids</taxon>
        <taxon>Lamiales</taxon>
        <taxon>Orobanchaceae</taxon>
        <taxon>Orobanchaceae incertae sedis</taxon>
        <taxon>Phtheirospermum</taxon>
    </lineage>
</organism>
<comment type="caution">
    <text evidence="2">The sequence shown here is derived from an EMBL/GenBank/DDBJ whole genome shotgun (WGS) entry which is preliminary data.</text>
</comment>
<feature type="region of interest" description="Disordered" evidence="1">
    <location>
        <begin position="67"/>
        <end position="109"/>
    </location>
</feature>
<gene>
    <name evidence="2" type="ORF">PHJA_001418600</name>
</gene>
<keyword evidence="3" id="KW-1185">Reference proteome</keyword>
<reference evidence="2" key="1">
    <citation type="submission" date="2020-07" db="EMBL/GenBank/DDBJ databases">
        <title>Ethylene signaling mediates host invasion by parasitic plants.</title>
        <authorList>
            <person name="Yoshida S."/>
        </authorList>
    </citation>
    <scope>NUCLEOTIDE SEQUENCE</scope>
    <source>
        <strain evidence="2">Okayama</strain>
    </source>
</reference>
<protein>
    <submittedName>
        <fullName evidence="2">Uncharacterized protein</fullName>
    </submittedName>
</protein>
<evidence type="ECO:0000256" key="1">
    <source>
        <dbReference type="SAM" id="MobiDB-lite"/>
    </source>
</evidence>
<feature type="compositionally biased region" description="Basic and acidic residues" evidence="1">
    <location>
        <begin position="82"/>
        <end position="94"/>
    </location>
</feature>
<name>A0A830C8P0_9LAMI</name>
<feature type="compositionally biased region" description="Acidic residues" evidence="1">
    <location>
        <begin position="95"/>
        <end position="109"/>
    </location>
</feature>
<proteinExistence type="predicted"/>
<dbReference type="Proteomes" id="UP000653305">
    <property type="component" value="Unassembled WGS sequence"/>
</dbReference>